<reference evidence="9" key="1">
    <citation type="submission" date="2023-02" db="EMBL/GenBank/DDBJ databases">
        <title>Mating type loci evolution in Malassezia.</title>
        <authorList>
            <person name="Coelho M.A."/>
        </authorList>
    </citation>
    <scope>NUCLEOTIDE SEQUENCE</scope>
    <source>
        <strain evidence="9">CBS 14136</strain>
    </source>
</reference>
<accession>A0AAF0JCA4</accession>
<keyword evidence="5" id="KW-0560">Oxidoreductase</keyword>
<dbReference type="AlphaFoldDB" id="A0AAF0JCA4"/>
<dbReference type="Proteomes" id="UP001214628">
    <property type="component" value="Chromosome 1"/>
</dbReference>
<dbReference type="InterPro" id="IPR032862">
    <property type="entry name" value="ALKBH6"/>
</dbReference>
<dbReference type="InterPro" id="IPR005123">
    <property type="entry name" value="Oxoglu/Fe-dep_dioxygenase_dom"/>
</dbReference>
<protein>
    <recommendedName>
        <fullName evidence="8">Fe2OG dioxygenase domain-containing protein</fullName>
    </recommendedName>
</protein>
<dbReference type="GO" id="GO:0051213">
    <property type="term" value="F:dioxygenase activity"/>
    <property type="evidence" value="ECO:0007669"/>
    <property type="project" value="UniProtKB-KW"/>
</dbReference>
<evidence type="ECO:0000256" key="5">
    <source>
        <dbReference type="ARBA" id="ARBA00023002"/>
    </source>
</evidence>
<dbReference type="SUPFAM" id="SSF51197">
    <property type="entry name" value="Clavaminate synthase-like"/>
    <property type="match status" value="1"/>
</dbReference>
<keyword evidence="7" id="KW-0539">Nucleus</keyword>
<dbReference type="GO" id="GO:0005634">
    <property type="term" value="C:nucleus"/>
    <property type="evidence" value="ECO:0007669"/>
    <property type="project" value="UniProtKB-SubCell"/>
</dbReference>
<evidence type="ECO:0000256" key="6">
    <source>
        <dbReference type="ARBA" id="ARBA00023004"/>
    </source>
</evidence>
<evidence type="ECO:0000256" key="3">
    <source>
        <dbReference type="ARBA" id="ARBA00022723"/>
    </source>
</evidence>
<name>A0AAF0JCA4_9BASI</name>
<evidence type="ECO:0000259" key="8">
    <source>
        <dbReference type="PROSITE" id="PS51471"/>
    </source>
</evidence>
<evidence type="ECO:0000256" key="2">
    <source>
        <dbReference type="ARBA" id="ARBA00007879"/>
    </source>
</evidence>
<dbReference type="PROSITE" id="PS51471">
    <property type="entry name" value="FE2OG_OXY"/>
    <property type="match status" value="1"/>
</dbReference>
<comment type="subcellular location">
    <subcellularLocation>
        <location evidence="1">Nucleus</location>
    </subcellularLocation>
</comment>
<dbReference type="PANTHER" id="PTHR46030">
    <property type="entry name" value="ALPHA-KETOGLUTARATE-DEPENDENT DIOXYGENASE ALKB HOMOLOG 6"/>
    <property type="match status" value="1"/>
</dbReference>
<evidence type="ECO:0000256" key="7">
    <source>
        <dbReference type="ARBA" id="ARBA00023242"/>
    </source>
</evidence>
<dbReference type="InterPro" id="IPR027450">
    <property type="entry name" value="AlkB-like"/>
</dbReference>
<dbReference type="EMBL" id="CP118375">
    <property type="protein sequence ID" value="WFD41742.1"/>
    <property type="molecule type" value="Genomic_DNA"/>
</dbReference>
<keyword evidence="3" id="KW-0479">Metal-binding</keyword>
<dbReference type="InterPro" id="IPR037151">
    <property type="entry name" value="AlkB-like_sf"/>
</dbReference>
<organism evidence="9 10">
    <name type="scientific">Malassezia psittaci</name>
    <dbReference type="NCBI Taxonomy" id="1821823"/>
    <lineage>
        <taxon>Eukaryota</taxon>
        <taxon>Fungi</taxon>
        <taxon>Dikarya</taxon>
        <taxon>Basidiomycota</taxon>
        <taxon>Ustilaginomycotina</taxon>
        <taxon>Malasseziomycetes</taxon>
        <taxon>Malasseziales</taxon>
        <taxon>Malasseziaceae</taxon>
        <taxon>Malassezia</taxon>
    </lineage>
</organism>
<dbReference type="Gene3D" id="2.60.120.590">
    <property type="entry name" value="Alpha-ketoglutarate-dependent dioxygenase AlkB-like"/>
    <property type="match status" value="1"/>
</dbReference>
<proteinExistence type="inferred from homology"/>
<dbReference type="PANTHER" id="PTHR46030:SF1">
    <property type="entry name" value="ALPHA-KETOGLUTARATE-DEPENDENT DIOXYGENASE ALKB HOMOLOG 6"/>
    <property type="match status" value="1"/>
</dbReference>
<dbReference type="GO" id="GO:0046872">
    <property type="term" value="F:metal ion binding"/>
    <property type="evidence" value="ECO:0007669"/>
    <property type="project" value="UniProtKB-KW"/>
</dbReference>
<keyword evidence="4" id="KW-0223">Dioxygenase</keyword>
<evidence type="ECO:0000256" key="1">
    <source>
        <dbReference type="ARBA" id="ARBA00004123"/>
    </source>
</evidence>
<keyword evidence="10" id="KW-1185">Reference proteome</keyword>
<evidence type="ECO:0000313" key="10">
    <source>
        <dbReference type="Proteomes" id="UP001214628"/>
    </source>
</evidence>
<comment type="similarity">
    <text evidence="2">Belongs to the alkB family.</text>
</comment>
<keyword evidence="6" id="KW-0408">Iron</keyword>
<feature type="domain" description="Fe2OG dioxygenase" evidence="8">
    <location>
        <begin position="90"/>
        <end position="214"/>
    </location>
</feature>
<gene>
    <name evidence="9" type="ORF">MPSI1_000378</name>
</gene>
<evidence type="ECO:0000256" key="4">
    <source>
        <dbReference type="ARBA" id="ARBA00022964"/>
    </source>
</evidence>
<dbReference type="Pfam" id="PF13532">
    <property type="entry name" value="2OG-FeII_Oxy_2"/>
    <property type="match status" value="1"/>
</dbReference>
<sequence length="221" mass="25085">MVRFAWRDGAKIEDCDGGFEYLPDFVSHDEEQFLINKQLAHRRLQYWGGQVAEKTNVLVSEPLPKFILEYPALIQRIAATGAFANSKHSQPNHCLVNEYKPGQGIMPHNDGSAYFPAVATLSLGSAILLDVFEYQDEATPTMPAFSILQEPRSLLITHGSAYQQYLHGIAARDIDTAEDLDRVINRDMLTNPELRTAVHLQRDRRLSMTFRDVERVAPRLF</sequence>
<evidence type="ECO:0000313" key="9">
    <source>
        <dbReference type="EMBL" id="WFD41742.1"/>
    </source>
</evidence>